<dbReference type="EC" id="6.1.1.21" evidence="2"/>
<feature type="domain" description="Aminoacyl-transfer RNA synthetases class-II family profile" evidence="12">
    <location>
        <begin position="86"/>
        <end position="354"/>
    </location>
</feature>
<proteinExistence type="inferred from homology"/>
<dbReference type="OMA" id="YQIQKVW"/>
<dbReference type="AlphaFoldDB" id="E1ZLJ3"/>
<dbReference type="SUPFAM" id="SSF55681">
    <property type="entry name" value="Class II aaRS and biotin synthetases"/>
    <property type="match status" value="1"/>
</dbReference>
<evidence type="ECO:0000256" key="11">
    <source>
        <dbReference type="PIRSR" id="PIRSR001549-1"/>
    </source>
</evidence>
<dbReference type="InterPro" id="IPR006195">
    <property type="entry name" value="aa-tRNA-synth_II"/>
</dbReference>
<protein>
    <recommendedName>
        <fullName evidence="3">Histidine--tRNA ligase, cytoplasmic</fullName>
        <ecNumber evidence="2">6.1.1.21</ecNumber>
    </recommendedName>
    <alternativeName>
        <fullName evidence="9">Histidyl-tRNA synthetase</fullName>
    </alternativeName>
</protein>
<comment type="catalytic activity">
    <reaction evidence="10">
        <text>tRNA(His) + L-histidine + ATP = L-histidyl-tRNA(His) + AMP + diphosphate + H(+)</text>
        <dbReference type="Rhea" id="RHEA:17313"/>
        <dbReference type="Rhea" id="RHEA-COMP:9665"/>
        <dbReference type="Rhea" id="RHEA-COMP:9689"/>
        <dbReference type="ChEBI" id="CHEBI:15378"/>
        <dbReference type="ChEBI" id="CHEBI:30616"/>
        <dbReference type="ChEBI" id="CHEBI:33019"/>
        <dbReference type="ChEBI" id="CHEBI:57595"/>
        <dbReference type="ChEBI" id="CHEBI:78442"/>
        <dbReference type="ChEBI" id="CHEBI:78527"/>
        <dbReference type="ChEBI" id="CHEBI:456215"/>
        <dbReference type="EC" id="6.1.1.21"/>
    </reaction>
</comment>
<feature type="binding site" evidence="11">
    <location>
        <position position="264"/>
    </location>
    <ligand>
        <name>L-histidine</name>
        <dbReference type="ChEBI" id="CHEBI:57595"/>
    </ligand>
</feature>
<dbReference type="GO" id="GO:0032543">
    <property type="term" value="P:mitochondrial translation"/>
    <property type="evidence" value="ECO:0007669"/>
    <property type="project" value="TreeGrafter"/>
</dbReference>
<comment type="similarity">
    <text evidence="1">Belongs to the class-II aminoacyl-tRNA synthetase family.</text>
</comment>
<dbReference type="InterPro" id="IPR004516">
    <property type="entry name" value="HisRS/HisZ"/>
</dbReference>
<dbReference type="EMBL" id="GL433852">
    <property type="protein sequence ID" value="EFN53142.1"/>
    <property type="molecule type" value="Genomic_DNA"/>
</dbReference>
<keyword evidence="6" id="KW-0067">ATP-binding</keyword>
<dbReference type="CDD" id="cd00773">
    <property type="entry name" value="HisRS-like_core"/>
    <property type="match status" value="1"/>
</dbReference>
<evidence type="ECO:0000259" key="12">
    <source>
        <dbReference type="PROSITE" id="PS50862"/>
    </source>
</evidence>
<dbReference type="Gene3D" id="3.30.930.10">
    <property type="entry name" value="Bira Bifunctional Protein, Domain 2"/>
    <property type="match status" value="1"/>
</dbReference>
<reference evidence="13 14" key="1">
    <citation type="journal article" date="2010" name="Plant Cell">
        <title>The Chlorella variabilis NC64A genome reveals adaptation to photosymbiosis, coevolution with viruses, and cryptic sex.</title>
        <authorList>
            <person name="Blanc G."/>
            <person name="Duncan G."/>
            <person name="Agarkova I."/>
            <person name="Borodovsky M."/>
            <person name="Gurnon J."/>
            <person name="Kuo A."/>
            <person name="Lindquist E."/>
            <person name="Lucas S."/>
            <person name="Pangilinan J."/>
            <person name="Polle J."/>
            <person name="Salamov A."/>
            <person name="Terry A."/>
            <person name="Yamada T."/>
            <person name="Dunigan D.D."/>
            <person name="Grigoriev I.V."/>
            <person name="Claverie J.M."/>
            <person name="Van Etten J.L."/>
        </authorList>
    </citation>
    <scope>NUCLEOTIDE SEQUENCE [LARGE SCALE GENOMIC DNA]</scope>
    <source>
        <strain evidence="13 14">NC64A</strain>
    </source>
</reference>
<dbReference type="FunFam" id="3.30.930.10:FF:000061">
    <property type="entry name" value="Histidine--tRNA ligase, cytoplasmic"/>
    <property type="match status" value="1"/>
</dbReference>
<dbReference type="PIRSF" id="PIRSF001549">
    <property type="entry name" value="His-tRNA_synth"/>
    <property type="match status" value="1"/>
</dbReference>
<dbReference type="FunFam" id="3.40.50.800:FF:000012">
    <property type="entry name" value="Histidine--tRNA ligase, cytoplasmic"/>
    <property type="match status" value="1"/>
</dbReference>
<dbReference type="Pfam" id="PF13393">
    <property type="entry name" value="tRNA-synt_His"/>
    <property type="match status" value="1"/>
</dbReference>
<dbReference type="InterPro" id="IPR045864">
    <property type="entry name" value="aa-tRNA-synth_II/BPL/LPL"/>
</dbReference>
<evidence type="ECO:0000256" key="1">
    <source>
        <dbReference type="ARBA" id="ARBA00008226"/>
    </source>
</evidence>
<dbReference type="NCBIfam" id="TIGR00442">
    <property type="entry name" value="hisS"/>
    <property type="match status" value="1"/>
</dbReference>
<dbReference type="Gene3D" id="3.40.50.800">
    <property type="entry name" value="Anticodon-binding domain"/>
    <property type="match status" value="1"/>
</dbReference>
<dbReference type="OrthoDB" id="1906957at2759"/>
<gene>
    <name evidence="13" type="ORF">CHLNCDRAFT_36479</name>
</gene>
<keyword evidence="7" id="KW-0648">Protein biosynthesis</keyword>
<dbReference type="InterPro" id="IPR015807">
    <property type="entry name" value="His-tRNA-ligase"/>
</dbReference>
<dbReference type="eggNOG" id="KOG1936">
    <property type="taxonomic scope" value="Eukaryota"/>
</dbReference>
<evidence type="ECO:0000256" key="2">
    <source>
        <dbReference type="ARBA" id="ARBA00012815"/>
    </source>
</evidence>
<dbReference type="SUPFAM" id="SSF52954">
    <property type="entry name" value="Class II aaRS ABD-related"/>
    <property type="match status" value="1"/>
</dbReference>
<evidence type="ECO:0000256" key="3">
    <source>
        <dbReference type="ARBA" id="ARBA00015302"/>
    </source>
</evidence>
<dbReference type="GeneID" id="17352796"/>
<name>E1ZLJ3_CHLVA</name>
<accession>E1ZLJ3</accession>
<dbReference type="KEGG" id="cvr:CHLNCDRAFT_36479"/>
<dbReference type="Pfam" id="PF03129">
    <property type="entry name" value="HGTP_anticodon"/>
    <property type="match status" value="1"/>
</dbReference>
<dbReference type="Proteomes" id="UP000008141">
    <property type="component" value="Unassembled WGS sequence"/>
</dbReference>
<dbReference type="PANTHER" id="PTHR11476">
    <property type="entry name" value="HISTIDYL-TRNA SYNTHETASE"/>
    <property type="match status" value="1"/>
</dbReference>
<dbReference type="RefSeq" id="XP_005845244.1">
    <property type="nucleotide sequence ID" value="XM_005845182.1"/>
</dbReference>
<dbReference type="STRING" id="554065.E1ZLJ3"/>
<feature type="binding site" evidence="11">
    <location>
        <position position="113"/>
    </location>
    <ligand>
        <name>L-histidine</name>
        <dbReference type="ChEBI" id="CHEBI:57595"/>
    </ligand>
</feature>
<keyword evidence="8" id="KW-0030">Aminoacyl-tRNA synthetase</keyword>
<evidence type="ECO:0000256" key="5">
    <source>
        <dbReference type="ARBA" id="ARBA00022741"/>
    </source>
</evidence>
<sequence>MPDQMAIREVAFGKITGVFKRHGAVSIDTPVFELSRETLMGKYGEDSKLIYDLADQGGEILSLRYDLTVPFARFVALHGVGNIKRYHIAKVYRRDQPQMARGRFREFFQCDFDIAGSYPSMVPDAEVLKVLVEILDDLQLGEYEIKLNHRLLLDSMLDIAGVPPQKFRPICSAIDKLDKEPWEVVRAEMVEEKGLPGHVADRIGEFVVLRGQPLELLEKLTEAAHPLAQHPDSAVALEELRTMFGFLQSMGALGPIVFDLSLARGLDYYTGVIYEAVLKGGNVGSIAAGGRYDKLVGMFSGKDVPAVGVSIGIERVFAIMEAQLRLQAEQQAGGTIRETETEALVASIGGGMQPRRMRICSELWASGIKAEFGYKANPKMPDQLGYALKQGIPYMVLFGESEVEAGVVKIKDLDAGTEEVVAEVGRGLDGSPSDAARASMAVFDLLGGTAGNCWTASWLLHSHYHHHCCPLCLQGQLVARMQELVKTKAGRRVVYQQKEEAASS</sequence>
<feature type="binding site" evidence="11">
    <location>
        <position position="93"/>
    </location>
    <ligand>
        <name>L-histidine</name>
        <dbReference type="ChEBI" id="CHEBI:57595"/>
    </ligand>
</feature>
<evidence type="ECO:0000256" key="7">
    <source>
        <dbReference type="ARBA" id="ARBA00022917"/>
    </source>
</evidence>
<evidence type="ECO:0000256" key="4">
    <source>
        <dbReference type="ARBA" id="ARBA00022598"/>
    </source>
</evidence>
<evidence type="ECO:0000256" key="8">
    <source>
        <dbReference type="ARBA" id="ARBA00023146"/>
    </source>
</evidence>
<organism evidence="14">
    <name type="scientific">Chlorella variabilis</name>
    <name type="common">Green alga</name>
    <dbReference type="NCBI Taxonomy" id="554065"/>
    <lineage>
        <taxon>Eukaryota</taxon>
        <taxon>Viridiplantae</taxon>
        <taxon>Chlorophyta</taxon>
        <taxon>core chlorophytes</taxon>
        <taxon>Trebouxiophyceae</taxon>
        <taxon>Chlorellales</taxon>
        <taxon>Chlorellaceae</taxon>
        <taxon>Chlorella clade</taxon>
        <taxon>Chlorella</taxon>
    </lineage>
</organism>
<dbReference type="GO" id="GO:0005739">
    <property type="term" value="C:mitochondrion"/>
    <property type="evidence" value="ECO:0007669"/>
    <property type="project" value="TreeGrafter"/>
</dbReference>
<dbReference type="InParanoid" id="E1ZLJ3"/>
<evidence type="ECO:0000256" key="10">
    <source>
        <dbReference type="ARBA" id="ARBA00047639"/>
    </source>
</evidence>
<evidence type="ECO:0000313" key="14">
    <source>
        <dbReference type="Proteomes" id="UP000008141"/>
    </source>
</evidence>
<evidence type="ECO:0000256" key="9">
    <source>
        <dbReference type="ARBA" id="ARBA00030619"/>
    </source>
</evidence>
<dbReference type="InterPro" id="IPR004154">
    <property type="entry name" value="Anticodon-bd"/>
</dbReference>
<feature type="binding site" evidence="11">
    <location>
        <begin position="66"/>
        <end position="68"/>
    </location>
    <ligand>
        <name>L-histidine</name>
        <dbReference type="ChEBI" id="CHEBI:57595"/>
    </ligand>
</feature>
<dbReference type="GO" id="GO:0006427">
    <property type="term" value="P:histidyl-tRNA aminoacylation"/>
    <property type="evidence" value="ECO:0007669"/>
    <property type="project" value="InterPro"/>
</dbReference>
<dbReference type="InterPro" id="IPR036621">
    <property type="entry name" value="Anticodon-bd_dom_sf"/>
</dbReference>
<keyword evidence="14" id="KW-1185">Reference proteome</keyword>
<dbReference type="PANTHER" id="PTHR11476:SF7">
    <property type="entry name" value="HISTIDINE--TRNA LIGASE"/>
    <property type="match status" value="1"/>
</dbReference>
<dbReference type="GO" id="GO:0005829">
    <property type="term" value="C:cytosol"/>
    <property type="evidence" value="ECO:0007669"/>
    <property type="project" value="TreeGrafter"/>
</dbReference>
<dbReference type="GO" id="GO:0005524">
    <property type="term" value="F:ATP binding"/>
    <property type="evidence" value="ECO:0007669"/>
    <property type="project" value="UniProtKB-KW"/>
</dbReference>
<keyword evidence="4" id="KW-0436">Ligase</keyword>
<dbReference type="PROSITE" id="PS50862">
    <property type="entry name" value="AA_TRNA_LIGASE_II"/>
    <property type="match status" value="1"/>
</dbReference>
<dbReference type="InterPro" id="IPR033656">
    <property type="entry name" value="HisRS_anticodon"/>
</dbReference>
<dbReference type="GO" id="GO:0003723">
    <property type="term" value="F:RNA binding"/>
    <property type="evidence" value="ECO:0007669"/>
    <property type="project" value="TreeGrafter"/>
</dbReference>
<dbReference type="GO" id="GO:0004821">
    <property type="term" value="F:histidine-tRNA ligase activity"/>
    <property type="evidence" value="ECO:0007669"/>
    <property type="project" value="UniProtKB-EC"/>
</dbReference>
<dbReference type="InterPro" id="IPR041715">
    <property type="entry name" value="HisRS-like_core"/>
</dbReference>
<evidence type="ECO:0000256" key="6">
    <source>
        <dbReference type="ARBA" id="ARBA00022840"/>
    </source>
</evidence>
<feature type="binding site" evidence="11">
    <location>
        <begin position="268"/>
        <end position="269"/>
    </location>
    <ligand>
        <name>L-histidine</name>
        <dbReference type="ChEBI" id="CHEBI:57595"/>
    </ligand>
</feature>
<keyword evidence="5" id="KW-0547">Nucleotide-binding</keyword>
<dbReference type="CDD" id="cd00859">
    <property type="entry name" value="HisRS_anticodon"/>
    <property type="match status" value="1"/>
</dbReference>
<feature type="binding site" evidence="11">
    <location>
        <position position="109"/>
    </location>
    <ligand>
        <name>L-histidine</name>
        <dbReference type="ChEBI" id="CHEBI:57595"/>
    </ligand>
</feature>
<evidence type="ECO:0000313" key="13">
    <source>
        <dbReference type="EMBL" id="EFN53142.1"/>
    </source>
</evidence>